<dbReference type="InterPro" id="IPR027417">
    <property type="entry name" value="P-loop_NTPase"/>
</dbReference>
<name>A0ABV0B557_9SPHN</name>
<evidence type="ECO:0000256" key="5">
    <source>
        <dbReference type="ARBA" id="ARBA00022741"/>
    </source>
</evidence>
<protein>
    <recommendedName>
        <fullName evidence="3 9">Gluconokinase</fullName>
        <ecNumber evidence="3 9">2.7.1.12</ecNumber>
    </recommendedName>
</protein>
<evidence type="ECO:0000256" key="1">
    <source>
        <dbReference type="ARBA" id="ARBA00004761"/>
    </source>
</evidence>
<dbReference type="InterPro" id="IPR006001">
    <property type="entry name" value="Therm_gnt_kin"/>
</dbReference>
<evidence type="ECO:0000256" key="3">
    <source>
        <dbReference type="ARBA" id="ARBA00012054"/>
    </source>
</evidence>
<keyword evidence="6 9" id="KW-0418">Kinase</keyword>
<comment type="catalytic activity">
    <reaction evidence="8 9">
        <text>D-gluconate + ATP = 6-phospho-D-gluconate + ADP + H(+)</text>
        <dbReference type="Rhea" id="RHEA:19433"/>
        <dbReference type="ChEBI" id="CHEBI:15378"/>
        <dbReference type="ChEBI" id="CHEBI:18391"/>
        <dbReference type="ChEBI" id="CHEBI:30616"/>
        <dbReference type="ChEBI" id="CHEBI:58759"/>
        <dbReference type="ChEBI" id="CHEBI:456216"/>
        <dbReference type="EC" id="2.7.1.12"/>
    </reaction>
</comment>
<keyword evidence="7 9" id="KW-0067">ATP-binding</keyword>
<evidence type="ECO:0000256" key="8">
    <source>
        <dbReference type="ARBA" id="ARBA00048090"/>
    </source>
</evidence>
<organism evidence="10 11">
    <name type="scientific">Sphingomonas rustica</name>
    <dbReference type="NCBI Taxonomy" id="3103142"/>
    <lineage>
        <taxon>Bacteria</taxon>
        <taxon>Pseudomonadati</taxon>
        <taxon>Pseudomonadota</taxon>
        <taxon>Alphaproteobacteria</taxon>
        <taxon>Sphingomonadales</taxon>
        <taxon>Sphingomonadaceae</taxon>
        <taxon>Sphingomonas</taxon>
    </lineage>
</organism>
<keyword evidence="4 9" id="KW-0808">Transferase</keyword>
<dbReference type="Proteomes" id="UP001427805">
    <property type="component" value="Unassembled WGS sequence"/>
</dbReference>
<dbReference type="CDD" id="cd02021">
    <property type="entry name" value="GntK"/>
    <property type="match status" value="1"/>
</dbReference>
<comment type="pathway">
    <text evidence="1">Carbohydrate acid metabolism.</text>
</comment>
<evidence type="ECO:0000256" key="2">
    <source>
        <dbReference type="ARBA" id="ARBA00008420"/>
    </source>
</evidence>
<dbReference type="Gene3D" id="3.40.50.300">
    <property type="entry name" value="P-loop containing nucleotide triphosphate hydrolases"/>
    <property type="match status" value="1"/>
</dbReference>
<dbReference type="PANTHER" id="PTHR43442:SF3">
    <property type="entry name" value="GLUCONOKINASE-RELATED"/>
    <property type="match status" value="1"/>
</dbReference>
<evidence type="ECO:0000256" key="4">
    <source>
        <dbReference type="ARBA" id="ARBA00022679"/>
    </source>
</evidence>
<sequence length="186" mass="19896">MPGDDVQAQLKRSGSPPYGIVVMGVSGCGKSTLVEHLAARLAVPAFEGDAFHSSASVAKMRSGQPLDDDDRWPWLDRLGASIGGAVRDHGSAVAACSALKRSYRERLERAAGVPLMFVLLDGAHGEIAPRLAARANHYMAPALLDSQFATLERPGADENALVVHCYRPVEALGSEVIAWARRRLAR</sequence>
<keyword evidence="11" id="KW-1185">Reference proteome</keyword>
<evidence type="ECO:0000313" key="11">
    <source>
        <dbReference type="Proteomes" id="UP001427805"/>
    </source>
</evidence>
<evidence type="ECO:0000256" key="6">
    <source>
        <dbReference type="ARBA" id="ARBA00022777"/>
    </source>
</evidence>
<evidence type="ECO:0000256" key="7">
    <source>
        <dbReference type="ARBA" id="ARBA00022840"/>
    </source>
</evidence>
<dbReference type="RefSeq" id="WP_346244990.1">
    <property type="nucleotide sequence ID" value="NZ_JBDIZK010000001.1"/>
</dbReference>
<comment type="similarity">
    <text evidence="2 9">Belongs to the gluconokinase GntK/GntV family.</text>
</comment>
<dbReference type="EMBL" id="JBDIZK010000001">
    <property type="protein sequence ID" value="MEN3745996.1"/>
    <property type="molecule type" value="Genomic_DNA"/>
</dbReference>
<gene>
    <name evidence="10" type="ORF">TPR58_02365</name>
</gene>
<comment type="caution">
    <text evidence="10">The sequence shown here is derived from an EMBL/GenBank/DDBJ whole genome shotgun (WGS) entry which is preliminary data.</text>
</comment>
<dbReference type="EC" id="2.7.1.12" evidence="3 9"/>
<dbReference type="PANTHER" id="PTHR43442">
    <property type="entry name" value="GLUCONOKINASE-RELATED"/>
    <property type="match status" value="1"/>
</dbReference>
<accession>A0ABV0B557</accession>
<evidence type="ECO:0000313" key="10">
    <source>
        <dbReference type="EMBL" id="MEN3745996.1"/>
    </source>
</evidence>
<dbReference type="SUPFAM" id="SSF52540">
    <property type="entry name" value="P-loop containing nucleoside triphosphate hydrolases"/>
    <property type="match status" value="1"/>
</dbReference>
<proteinExistence type="inferred from homology"/>
<dbReference type="NCBIfam" id="TIGR01313">
    <property type="entry name" value="therm_gnt_kin"/>
    <property type="match status" value="1"/>
</dbReference>
<evidence type="ECO:0000256" key="9">
    <source>
        <dbReference type="RuleBase" id="RU363066"/>
    </source>
</evidence>
<dbReference type="Pfam" id="PF13671">
    <property type="entry name" value="AAA_33"/>
    <property type="match status" value="1"/>
</dbReference>
<reference evidence="10 11" key="1">
    <citation type="submission" date="2024-05" db="EMBL/GenBank/DDBJ databases">
        <title>Sphingomonas sp. HF-S3 16S ribosomal RNA gene Genome sequencing and assembly.</title>
        <authorList>
            <person name="Lee H."/>
        </authorList>
    </citation>
    <scope>NUCLEOTIDE SEQUENCE [LARGE SCALE GENOMIC DNA]</scope>
    <source>
        <strain evidence="10 11">HF-S3</strain>
    </source>
</reference>
<dbReference type="GO" id="GO:0046316">
    <property type="term" value="F:gluconokinase activity"/>
    <property type="evidence" value="ECO:0007669"/>
    <property type="project" value="UniProtKB-EC"/>
</dbReference>
<keyword evidence="5 9" id="KW-0547">Nucleotide-binding</keyword>